<dbReference type="PANTHER" id="PTHR39199">
    <property type="entry name" value="BLR5128 PROTEIN"/>
    <property type="match status" value="1"/>
</dbReference>
<dbReference type="RefSeq" id="WP_265569187.1">
    <property type="nucleotide sequence ID" value="NZ_JACICF010000001.1"/>
</dbReference>
<dbReference type="Pfam" id="PF13840">
    <property type="entry name" value="ACT_7"/>
    <property type="match status" value="1"/>
</dbReference>
<reference evidence="3 4" key="1">
    <citation type="submission" date="2020-08" db="EMBL/GenBank/DDBJ databases">
        <title>Genomic Encyclopedia of Type Strains, Phase IV (KMG-IV): sequencing the most valuable type-strain genomes for metagenomic binning, comparative biology and taxonomic classification.</title>
        <authorList>
            <person name="Goeker M."/>
        </authorList>
    </citation>
    <scope>NUCLEOTIDE SEQUENCE [LARGE SCALE GENOMIC DNA]</scope>
    <source>
        <strain evidence="3 4">DSM 24194</strain>
    </source>
</reference>
<dbReference type="Pfam" id="PF10000">
    <property type="entry name" value="ACT_3"/>
    <property type="match status" value="1"/>
</dbReference>
<evidence type="ECO:0000259" key="1">
    <source>
        <dbReference type="Pfam" id="PF10000"/>
    </source>
</evidence>
<protein>
    <recommendedName>
        <fullName evidence="5">Aspartate kinase</fullName>
    </recommendedName>
</protein>
<evidence type="ECO:0000259" key="2">
    <source>
        <dbReference type="Pfam" id="PF13840"/>
    </source>
</evidence>
<feature type="domain" description="DUF2241" evidence="1">
    <location>
        <begin position="2"/>
        <end position="56"/>
    </location>
</feature>
<dbReference type="Gene3D" id="3.30.2130.10">
    <property type="entry name" value="VC0802-like"/>
    <property type="match status" value="1"/>
</dbReference>
<evidence type="ECO:0000313" key="3">
    <source>
        <dbReference type="EMBL" id="MBB3764210.1"/>
    </source>
</evidence>
<dbReference type="Proteomes" id="UP000578569">
    <property type="component" value="Unassembled WGS sequence"/>
</dbReference>
<comment type="caution">
    <text evidence="3">The sequence shown here is derived from an EMBL/GenBank/DDBJ whole genome shotgun (WGS) entry which is preliminary data.</text>
</comment>
<keyword evidence="4" id="KW-1185">Reference proteome</keyword>
<dbReference type="PANTHER" id="PTHR39199:SF1">
    <property type="entry name" value="BLR5128 PROTEIN"/>
    <property type="match status" value="1"/>
</dbReference>
<gene>
    <name evidence="3" type="ORF">FHS50_001233</name>
</gene>
<evidence type="ECO:0008006" key="5">
    <source>
        <dbReference type="Google" id="ProtNLM"/>
    </source>
</evidence>
<dbReference type="EMBL" id="JACICF010000001">
    <property type="protein sequence ID" value="MBB3764210.1"/>
    <property type="molecule type" value="Genomic_DNA"/>
</dbReference>
<dbReference type="SUPFAM" id="SSF55021">
    <property type="entry name" value="ACT-like"/>
    <property type="match status" value="2"/>
</dbReference>
<evidence type="ECO:0000313" key="4">
    <source>
        <dbReference type="Proteomes" id="UP000578569"/>
    </source>
</evidence>
<accession>A0A839Z0J6</accession>
<dbReference type="InterPro" id="IPR045865">
    <property type="entry name" value="ACT-like_dom_sf"/>
</dbReference>
<dbReference type="InterPro" id="IPR027795">
    <property type="entry name" value="CASTOR_ACT_dom"/>
</dbReference>
<organism evidence="3 4">
    <name type="scientific">Sphingomicrobium lutaoense</name>
    <dbReference type="NCBI Taxonomy" id="515949"/>
    <lineage>
        <taxon>Bacteria</taxon>
        <taxon>Pseudomonadati</taxon>
        <taxon>Pseudomonadota</taxon>
        <taxon>Alphaproteobacteria</taxon>
        <taxon>Sphingomonadales</taxon>
        <taxon>Sphingomonadaceae</taxon>
        <taxon>Sphingomicrobium</taxon>
    </lineage>
</organism>
<name>A0A839Z0J6_9SPHN</name>
<sequence length="122" mass="12906">MSELQPRLAEEEHGFATIPMGEGWPRGLVPVATFAEEEGASVIALSSILEAVGLDHNGGWAKISLGLHSALDGVGLTAAVSGALAEKGIPCNMVAAFHHDHIFVPWDRREEAVEIISKVEIA</sequence>
<dbReference type="InterPro" id="IPR018717">
    <property type="entry name" value="DUF2241"/>
</dbReference>
<dbReference type="AlphaFoldDB" id="A0A839Z0J6"/>
<proteinExistence type="predicted"/>
<feature type="domain" description="CASTOR ACT" evidence="2">
    <location>
        <begin position="58"/>
        <end position="117"/>
    </location>
</feature>